<reference evidence="2" key="2">
    <citation type="journal article" date="2014" name="FEMS Microbiol. Lett.">
        <title>Mobile elements and mitochondrial genome expansion in the soil fungus and potato pathogen Rhizoctonia solani AG-3.</title>
        <authorList>
            <person name="Losada L."/>
            <person name="Pakala S.B."/>
            <person name="Fedorova N.D."/>
            <person name="Joardar V."/>
            <person name="Shabalina S.A."/>
            <person name="Hostetler J."/>
            <person name="Pakala S.M."/>
            <person name="Zafar N."/>
            <person name="Thomas E."/>
            <person name="Rodriguez-Carres M."/>
            <person name="Dean R."/>
            <person name="Vilgalys R."/>
            <person name="Nierman W.C."/>
            <person name="Cubeta M.A."/>
        </authorList>
    </citation>
    <scope>NUCLEOTIDE SEQUENCE</scope>
    <source>
        <strain evidence="2">AG3 Rhs1AP</strain>
    </source>
</reference>
<dbReference type="GeneID" id="16029544"/>
<feature type="transmembrane region" description="Helical" evidence="1">
    <location>
        <begin position="12"/>
        <end position="31"/>
    </location>
</feature>
<keyword evidence="1" id="KW-1133">Transmembrane helix</keyword>
<gene>
    <name evidence="2" type="ORF">RSOL_m01010</name>
</gene>
<geneLocation type="mitochondrion" evidence="2"/>
<keyword evidence="2" id="KW-0496">Mitochondrion</keyword>
<dbReference type="RefSeq" id="YP_008082040.1">
    <property type="nucleotide sequence ID" value="NC_021436.1"/>
</dbReference>
<accession>N0A593</accession>
<reference evidence="2" key="1">
    <citation type="submission" date="2012-12" db="EMBL/GenBank/DDBJ databases">
        <authorList>
            <person name="Pakala S."/>
            <person name="Fedorova N."/>
            <person name="Joardar V."/>
            <person name="Shabalina S."/>
            <person name="Hostetler J."/>
            <person name="Pakala S."/>
            <person name="Zafar N."/>
            <person name="Nierman W."/>
            <person name="Cubeta M."/>
        </authorList>
    </citation>
    <scope>NUCLEOTIDE SEQUENCE</scope>
    <source>
        <strain evidence="2">AG3 Rhs1AP</strain>
    </source>
</reference>
<organism evidence="2">
    <name type="scientific">Rhizoctonia solani</name>
    <dbReference type="NCBI Taxonomy" id="456999"/>
    <lineage>
        <taxon>Eukaryota</taxon>
        <taxon>Fungi</taxon>
        <taxon>Dikarya</taxon>
        <taxon>Basidiomycota</taxon>
        <taxon>Agaricomycotina</taxon>
        <taxon>Agaricomycetes</taxon>
        <taxon>Cantharellales</taxon>
        <taxon>Ceratobasidiaceae</taxon>
        <taxon>Rhizoctonia</taxon>
    </lineage>
</organism>
<evidence type="ECO:0000256" key="1">
    <source>
        <dbReference type="SAM" id="Phobius"/>
    </source>
</evidence>
<evidence type="ECO:0000313" key="2">
    <source>
        <dbReference type="EMBL" id="AGK45417.1"/>
    </source>
</evidence>
<protein>
    <submittedName>
        <fullName evidence="2">Uncharacterized protein</fullName>
    </submittedName>
</protein>
<dbReference type="EMBL" id="KC352446">
    <property type="protein sequence ID" value="AGK45417.1"/>
    <property type="molecule type" value="Genomic_DNA"/>
</dbReference>
<proteinExistence type="predicted"/>
<sequence length="89" mass="10458">MPASRHRKQSRCLNNNIFNIIVWGTIAIASARKNILCYRRLKITKGRDFLRPERVSGLSPAEIFYVRKYSFFKDFNSSVGRKFYIVKPT</sequence>
<name>N0A593_9AGAM</name>
<keyword evidence="1" id="KW-0812">Transmembrane</keyword>
<keyword evidence="1" id="KW-0472">Membrane</keyword>
<dbReference type="AlphaFoldDB" id="N0A593"/>